<dbReference type="InterPro" id="IPR051465">
    <property type="entry name" value="Cell_Envelope_Struct_Comp"/>
</dbReference>
<dbReference type="OrthoDB" id="185675at2"/>
<feature type="coiled-coil region" evidence="1">
    <location>
        <begin position="634"/>
        <end position="661"/>
    </location>
</feature>
<evidence type="ECO:0000256" key="2">
    <source>
        <dbReference type="SAM" id="MobiDB-lite"/>
    </source>
</evidence>
<keyword evidence="1" id="KW-0175">Coiled coil</keyword>
<name>A0A1E5L6G7_9FIRM</name>
<dbReference type="STRING" id="1390249.BHU72_15000"/>
<protein>
    <recommendedName>
        <fullName evidence="3">SLH domain-containing protein</fullName>
    </recommendedName>
</protein>
<feature type="compositionally biased region" description="Acidic residues" evidence="2">
    <location>
        <begin position="41"/>
        <end position="97"/>
    </location>
</feature>
<reference evidence="4 5" key="1">
    <citation type="submission" date="2016-09" db="EMBL/GenBank/DDBJ databases">
        <title>Desulfuribacillus arsenicus sp. nov., an obligately anaerobic, dissimilatory arsenic- and antimonate-reducing bacterium isolated from anoxic sediments.</title>
        <authorList>
            <person name="Abin C.A."/>
            <person name="Hollibaugh J.T."/>
        </authorList>
    </citation>
    <scope>NUCLEOTIDE SEQUENCE [LARGE SCALE GENOMIC DNA]</scope>
    <source>
        <strain evidence="4 5">MLFW-2</strain>
    </source>
</reference>
<dbReference type="Pfam" id="PF07554">
    <property type="entry name" value="FIVAR"/>
    <property type="match status" value="4"/>
</dbReference>
<dbReference type="PANTHER" id="PTHR43308:SF5">
    <property type="entry name" value="S-LAYER PROTEIN _ PEPTIDOGLYCAN ENDO-BETA-N-ACETYLGLUCOSAMINIDASE"/>
    <property type="match status" value="1"/>
</dbReference>
<evidence type="ECO:0000259" key="3">
    <source>
        <dbReference type="PROSITE" id="PS51272"/>
    </source>
</evidence>
<gene>
    <name evidence="4" type="ORF">BHU72_15000</name>
</gene>
<dbReference type="Pfam" id="PF00395">
    <property type="entry name" value="SLH"/>
    <property type="match status" value="3"/>
</dbReference>
<dbReference type="Gene3D" id="1.20.1270.90">
    <property type="entry name" value="AF1782-like"/>
    <property type="match status" value="4"/>
</dbReference>
<feature type="domain" description="SLH" evidence="3">
    <location>
        <begin position="154"/>
        <end position="217"/>
    </location>
</feature>
<comment type="caution">
    <text evidence="4">The sequence shown here is derived from an EMBL/GenBank/DDBJ whole genome shotgun (WGS) entry which is preliminary data.</text>
</comment>
<organism evidence="4 5">
    <name type="scientific">Desulfuribacillus stibiiarsenatis</name>
    <dbReference type="NCBI Taxonomy" id="1390249"/>
    <lineage>
        <taxon>Bacteria</taxon>
        <taxon>Bacillati</taxon>
        <taxon>Bacillota</taxon>
        <taxon>Desulfuribacillia</taxon>
        <taxon>Desulfuribacillales</taxon>
        <taxon>Desulfuribacillaceae</taxon>
        <taxon>Desulfuribacillus</taxon>
    </lineage>
</organism>
<feature type="region of interest" description="Disordered" evidence="2">
    <location>
        <begin position="32"/>
        <end position="102"/>
    </location>
</feature>
<dbReference type="PANTHER" id="PTHR43308">
    <property type="entry name" value="OUTER MEMBRANE PROTEIN ALPHA-RELATED"/>
    <property type="match status" value="1"/>
</dbReference>
<dbReference type="InterPro" id="IPR001119">
    <property type="entry name" value="SLH_dom"/>
</dbReference>
<evidence type="ECO:0000256" key="1">
    <source>
        <dbReference type="SAM" id="Coils"/>
    </source>
</evidence>
<evidence type="ECO:0000313" key="5">
    <source>
        <dbReference type="Proteomes" id="UP000095255"/>
    </source>
</evidence>
<evidence type="ECO:0000313" key="4">
    <source>
        <dbReference type="EMBL" id="OEH85563.1"/>
    </source>
</evidence>
<dbReference type="EMBL" id="MJAT01000013">
    <property type="protein sequence ID" value="OEH85563.1"/>
    <property type="molecule type" value="Genomic_DNA"/>
</dbReference>
<dbReference type="AlphaFoldDB" id="A0A1E5L6G7"/>
<feature type="domain" description="SLH" evidence="3">
    <location>
        <begin position="96"/>
        <end position="153"/>
    </location>
</feature>
<dbReference type="Proteomes" id="UP000095255">
    <property type="component" value="Unassembled WGS sequence"/>
</dbReference>
<dbReference type="RefSeq" id="WP_069702061.1">
    <property type="nucleotide sequence ID" value="NZ_MJAT01000013.1"/>
</dbReference>
<sequence length="756" mass="79722">MTKFATKLTAILVVFVMVVTLVPIQTLATEQQAPEVTEGTEGTETEGTEEEGTEEEGTEEEGTEEEGTEEEGTEEEGTGEEGTEEEVTQETEVENTEETATFTDLDHWAKSVVEKLFSKDVVTGYPDGSFKPQNDITRAEFITLVNKVFGFTEKATINFSDVNGQWFADEIAKAVAAGYIAGYPDGTMKPNQKITREEAAKVIVEAFGFEEKQSTATFNDAAKTSEWAKKYVAIAKDKGYITGFTDGNFNPLDNIRRGETAQLVVNSSGEIVNEAGTYTEDVTTNVVVKSADVVLKDITIKGDLYIAQGIGEGQTILEGVTVEGKTFVNAGAVLDGQFADLTVKGKGNVEVANVVINNFFVKSAATVNVSEDAQITGFVVTEKAAGAVLNILAEMTFVANANVVINGKAVVTGSSAVVTGGQTVITAPGTDADKTALLAAVLEALKAHMDAVEGEEEGQYAEGSKETFKTAIDIALLVVNKATVAQEELDSALVALTAAVETFEAGKVLPEPTALELLVAAIAVAQEIYDGAVEGEEDGQYAVGSMTELLTVIEAAQAVVDNEEATEEEVVEALEALLAAVIVFEAGKVVPEPTTLELLEAAILLAQLLHDEAVEGEEVGQYAEGSKADLLAAIEAAQLVFEDEEATEEELTDELEALLTAVEAFEAGIVVEEETPVEVDTTVLATEIAAAELVLVDAIEGTEVGQYEVGSIATLQAAIDAAQAVLNNEEATQEEADLAVVNLLAAVVTFEAGIVV</sequence>
<proteinExistence type="predicted"/>
<dbReference type="PROSITE" id="PS51272">
    <property type="entry name" value="SLH"/>
    <property type="match status" value="3"/>
</dbReference>
<accession>A0A1E5L6G7</accession>
<keyword evidence="5" id="KW-1185">Reference proteome</keyword>
<feature type="domain" description="SLH" evidence="3">
    <location>
        <begin position="218"/>
        <end position="278"/>
    </location>
</feature>